<dbReference type="AlphaFoldDB" id="A0A142EQ10"/>
<dbReference type="NCBIfam" id="TIGR00135">
    <property type="entry name" value="gatC"/>
    <property type="match status" value="1"/>
</dbReference>
<evidence type="ECO:0000313" key="3">
    <source>
        <dbReference type="Proteomes" id="UP000073816"/>
    </source>
</evidence>
<dbReference type="InterPro" id="IPR003837">
    <property type="entry name" value="GatC"/>
</dbReference>
<dbReference type="KEGG" id="alm:AO498_12275"/>
<name>A0A142EQ10_9BACT</name>
<dbReference type="HAMAP" id="MF_00122">
    <property type="entry name" value="GatC"/>
    <property type="match status" value="1"/>
</dbReference>
<dbReference type="GO" id="GO:0005524">
    <property type="term" value="F:ATP binding"/>
    <property type="evidence" value="ECO:0007669"/>
    <property type="project" value="UniProtKB-KW"/>
</dbReference>
<dbReference type="Gene3D" id="1.10.20.60">
    <property type="entry name" value="Glu-tRNAGln amidotransferase C subunit, N-terminal domain"/>
    <property type="match status" value="1"/>
</dbReference>
<comment type="function">
    <text evidence="1">Allows the formation of correctly charged Asn-tRNA(Asn) or Gln-tRNA(Gln) through the transamidation of misacylated Asp-tRNA(Asn) or Glu-tRNA(Gln) in organisms which lack either or both of asparaginyl-tRNA or glutaminyl-tRNA synthetases. The reaction takes place in the presence of glutamine and ATP through an activated phospho-Asp-tRNA(Asn) or phospho-Glu-tRNA(Gln).</text>
</comment>
<dbReference type="GO" id="GO:0016740">
    <property type="term" value="F:transferase activity"/>
    <property type="evidence" value="ECO:0007669"/>
    <property type="project" value="UniProtKB-KW"/>
</dbReference>
<evidence type="ECO:0000313" key="2">
    <source>
        <dbReference type="EMBL" id="AMQ57215.1"/>
    </source>
</evidence>
<dbReference type="SUPFAM" id="SSF141000">
    <property type="entry name" value="Glu-tRNAGln amidotransferase C subunit"/>
    <property type="match status" value="1"/>
</dbReference>
<dbReference type="EMBL" id="CP012836">
    <property type="protein sequence ID" value="AMQ57215.1"/>
    <property type="molecule type" value="Genomic_DNA"/>
</dbReference>
<comment type="catalytic activity">
    <reaction evidence="1">
        <text>L-glutamyl-tRNA(Gln) + L-glutamine + ATP + H2O = L-glutaminyl-tRNA(Gln) + L-glutamate + ADP + phosphate + H(+)</text>
        <dbReference type="Rhea" id="RHEA:17521"/>
        <dbReference type="Rhea" id="RHEA-COMP:9681"/>
        <dbReference type="Rhea" id="RHEA-COMP:9684"/>
        <dbReference type="ChEBI" id="CHEBI:15377"/>
        <dbReference type="ChEBI" id="CHEBI:15378"/>
        <dbReference type="ChEBI" id="CHEBI:29985"/>
        <dbReference type="ChEBI" id="CHEBI:30616"/>
        <dbReference type="ChEBI" id="CHEBI:43474"/>
        <dbReference type="ChEBI" id="CHEBI:58359"/>
        <dbReference type="ChEBI" id="CHEBI:78520"/>
        <dbReference type="ChEBI" id="CHEBI:78521"/>
        <dbReference type="ChEBI" id="CHEBI:456216"/>
    </reaction>
</comment>
<reference evidence="3" key="1">
    <citation type="submission" date="2015-09" db="EMBL/GenBank/DDBJ databases">
        <title>Complete sequence of Algoriphagus sp. M8-2.</title>
        <authorList>
            <person name="Shintani M."/>
        </authorList>
    </citation>
    <scope>NUCLEOTIDE SEQUENCE [LARGE SCALE GENOMIC DNA]</scope>
    <source>
        <strain evidence="3">M8-2</strain>
    </source>
</reference>
<dbReference type="InterPro" id="IPR036113">
    <property type="entry name" value="Asp/Glu-ADT_sf_sub_c"/>
</dbReference>
<comment type="subunit">
    <text evidence="1">Heterotrimer of A, B and C subunits.</text>
</comment>
<proteinExistence type="inferred from homology"/>
<evidence type="ECO:0000256" key="1">
    <source>
        <dbReference type="HAMAP-Rule" id="MF_00122"/>
    </source>
</evidence>
<keyword evidence="1" id="KW-0067">ATP-binding</keyword>
<dbReference type="PANTHER" id="PTHR15004">
    <property type="entry name" value="GLUTAMYL-TRNA(GLN) AMIDOTRANSFERASE SUBUNIT C, MITOCHONDRIAL"/>
    <property type="match status" value="1"/>
</dbReference>
<keyword evidence="3" id="KW-1185">Reference proteome</keyword>
<dbReference type="EC" id="6.3.5.-" evidence="1"/>
<sequence length="95" mass="11002">MKIDQDTIRKIAHLARLEFDENSAEKMSKDMSQILDWVEQLNEINTDSVEPLTTMSSEVNDLREDKLGEHLTHEEALKNAPKSDSDYFRVPKVLE</sequence>
<keyword evidence="1" id="KW-0547">Nucleotide-binding</keyword>
<dbReference type="OrthoDB" id="9813938at2"/>
<dbReference type="RefSeq" id="WP_067548037.1">
    <property type="nucleotide sequence ID" value="NZ_CP012836.1"/>
</dbReference>
<organism evidence="2 3">
    <name type="scientific">Algoriphagus sanaruensis</name>
    <dbReference type="NCBI Taxonomy" id="1727163"/>
    <lineage>
        <taxon>Bacteria</taxon>
        <taxon>Pseudomonadati</taxon>
        <taxon>Bacteroidota</taxon>
        <taxon>Cytophagia</taxon>
        <taxon>Cytophagales</taxon>
        <taxon>Cyclobacteriaceae</taxon>
        <taxon>Algoriphagus</taxon>
    </lineage>
</organism>
<dbReference type="GO" id="GO:0006450">
    <property type="term" value="P:regulation of translational fidelity"/>
    <property type="evidence" value="ECO:0007669"/>
    <property type="project" value="InterPro"/>
</dbReference>
<dbReference type="Proteomes" id="UP000073816">
    <property type="component" value="Chromosome"/>
</dbReference>
<comment type="catalytic activity">
    <reaction evidence="1">
        <text>L-aspartyl-tRNA(Asn) + L-glutamine + ATP + H2O = L-asparaginyl-tRNA(Asn) + L-glutamate + ADP + phosphate + 2 H(+)</text>
        <dbReference type="Rhea" id="RHEA:14513"/>
        <dbReference type="Rhea" id="RHEA-COMP:9674"/>
        <dbReference type="Rhea" id="RHEA-COMP:9677"/>
        <dbReference type="ChEBI" id="CHEBI:15377"/>
        <dbReference type="ChEBI" id="CHEBI:15378"/>
        <dbReference type="ChEBI" id="CHEBI:29985"/>
        <dbReference type="ChEBI" id="CHEBI:30616"/>
        <dbReference type="ChEBI" id="CHEBI:43474"/>
        <dbReference type="ChEBI" id="CHEBI:58359"/>
        <dbReference type="ChEBI" id="CHEBI:78515"/>
        <dbReference type="ChEBI" id="CHEBI:78516"/>
        <dbReference type="ChEBI" id="CHEBI:456216"/>
    </reaction>
</comment>
<keyword evidence="1" id="KW-0648">Protein biosynthesis</keyword>
<dbReference type="GO" id="GO:0050566">
    <property type="term" value="F:asparaginyl-tRNA synthase (glutamine-hydrolyzing) activity"/>
    <property type="evidence" value="ECO:0007669"/>
    <property type="project" value="RHEA"/>
</dbReference>
<keyword evidence="1" id="KW-0436">Ligase</keyword>
<protein>
    <recommendedName>
        <fullName evidence="1">Aspartyl/glutamyl-tRNA(Asn/Gln) amidotransferase subunit C</fullName>
        <shortName evidence="1">Asp/Glu-ADT subunit C</shortName>
        <ecNumber evidence="1">6.3.5.-</ecNumber>
    </recommendedName>
</protein>
<dbReference type="Pfam" id="PF02686">
    <property type="entry name" value="GatC"/>
    <property type="match status" value="1"/>
</dbReference>
<reference evidence="2 3" key="2">
    <citation type="journal article" date="2016" name="Genome Announc.">
        <title>Complete Genome Sequence of Algoriphagus sp. Strain M8-2, Isolated from a Brackish Lake.</title>
        <authorList>
            <person name="Muraguchi Y."/>
            <person name="Kushimoto K."/>
            <person name="Ohtsubo Y."/>
            <person name="Suzuki T."/>
            <person name="Dohra H."/>
            <person name="Kimbara K."/>
            <person name="Shintani M."/>
        </authorList>
    </citation>
    <scope>NUCLEOTIDE SEQUENCE [LARGE SCALE GENOMIC DNA]</scope>
    <source>
        <strain evidence="2 3">M8-2</strain>
    </source>
</reference>
<dbReference type="GO" id="GO:0070681">
    <property type="term" value="P:glutaminyl-tRNAGln biosynthesis via transamidation"/>
    <property type="evidence" value="ECO:0007669"/>
    <property type="project" value="TreeGrafter"/>
</dbReference>
<dbReference type="GO" id="GO:0050567">
    <property type="term" value="F:glutaminyl-tRNA synthase (glutamine-hydrolyzing) activity"/>
    <property type="evidence" value="ECO:0007669"/>
    <property type="project" value="UniProtKB-UniRule"/>
</dbReference>
<dbReference type="PANTHER" id="PTHR15004:SF0">
    <property type="entry name" value="GLUTAMYL-TRNA(GLN) AMIDOTRANSFERASE SUBUNIT C, MITOCHONDRIAL"/>
    <property type="match status" value="1"/>
</dbReference>
<accession>A0A142EQ10</accession>
<dbReference type="PATRIC" id="fig|1727163.4.peg.2565"/>
<dbReference type="GO" id="GO:0006412">
    <property type="term" value="P:translation"/>
    <property type="evidence" value="ECO:0007669"/>
    <property type="project" value="UniProtKB-UniRule"/>
</dbReference>
<keyword evidence="2" id="KW-0808">Transferase</keyword>
<gene>
    <name evidence="1" type="primary">gatC</name>
    <name evidence="2" type="ORF">AO498_12275</name>
</gene>
<comment type="similarity">
    <text evidence="1">Belongs to the GatC family.</text>
</comment>
<dbReference type="STRING" id="1727163.AO498_12275"/>